<evidence type="ECO:0000256" key="1">
    <source>
        <dbReference type="ARBA" id="ARBA00022723"/>
    </source>
</evidence>
<organism evidence="5 6">
    <name type="scientific">Labedella phragmitis</name>
    <dbReference type="NCBI Taxonomy" id="2498849"/>
    <lineage>
        <taxon>Bacteria</taxon>
        <taxon>Bacillati</taxon>
        <taxon>Actinomycetota</taxon>
        <taxon>Actinomycetes</taxon>
        <taxon>Micrococcales</taxon>
        <taxon>Microbacteriaceae</taxon>
        <taxon>Labedella</taxon>
    </lineage>
</organism>
<keyword evidence="1" id="KW-0479">Metal-binding</keyword>
<sequence length="311" mass="33156">MTEPFVRTVLGDVLPEVLGRVNYHEHLFQVSPLLPGEELADEELSRAEAVDLVAAGTGAMVEATPTGLGRRPDAVARISRSTGLHVVHVTGAHRAAHYGADDSLLTLDEDRLAERFIADIADGFAEAPGVRAGVVKAGIEYWNIPAFSRRVLTAAATAARITGAPLMVHLEHGSAAHELLDLLEAEGIAPSRVALAHVDRNPDPLVHADLAARGARLGYDGWARHRDWPDSMLLDCLTRVVGTEAGRRAVILGGDVARASRYLSYGGIPGLGYVARRIVPQLEERLGVEVASGILHDNPASWLTFAAPSPT</sequence>
<evidence type="ECO:0000313" key="5">
    <source>
        <dbReference type="EMBL" id="RWZ49807.1"/>
    </source>
</evidence>
<dbReference type="EMBL" id="RZNB01000004">
    <property type="protein sequence ID" value="RWZ49807.1"/>
    <property type="molecule type" value="Genomic_DNA"/>
</dbReference>
<keyword evidence="2" id="KW-0378">Hydrolase</keyword>
<dbReference type="InterPro" id="IPR032466">
    <property type="entry name" value="Metal_Hydrolase"/>
</dbReference>
<reference evidence="5 6" key="1">
    <citation type="submission" date="2018-12" db="EMBL/GenBank/DDBJ databases">
        <authorList>
            <person name="Li F."/>
        </authorList>
    </citation>
    <scope>NUCLEOTIDE SEQUENCE [LARGE SCALE GENOMIC DNA]</scope>
    <source>
        <strain evidence="5 6">11W25H-1</strain>
    </source>
</reference>
<evidence type="ECO:0000256" key="2">
    <source>
        <dbReference type="ARBA" id="ARBA00022801"/>
    </source>
</evidence>
<dbReference type="PANTHER" id="PTHR10819:SF3">
    <property type="entry name" value="PHOSPHOTRIESTERASE-RELATED PROTEIN"/>
    <property type="match status" value="1"/>
</dbReference>
<keyword evidence="6" id="KW-1185">Reference proteome</keyword>
<dbReference type="Gene3D" id="3.20.20.140">
    <property type="entry name" value="Metal-dependent hydrolases"/>
    <property type="match status" value="1"/>
</dbReference>
<evidence type="ECO:0000313" key="6">
    <source>
        <dbReference type="Proteomes" id="UP000288547"/>
    </source>
</evidence>
<comment type="similarity">
    <text evidence="4">Belongs to the metallo-dependent hydrolases superfamily. Phosphotriesterase family.</text>
</comment>
<dbReference type="InterPro" id="IPR001559">
    <property type="entry name" value="Phosphotriesterase"/>
</dbReference>
<gene>
    <name evidence="5" type="ORF">ELQ90_10620</name>
</gene>
<evidence type="ECO:0000256" key="4">
    <source>
        <dbReference type="PROSITE-ProRule" id="PRU00679"/>
    </source>
</evidence>
<dbReference type="AlphaFoldDB" id="A0A444PRC0"/>
<protein>
    <submittedName>
        <fullName evidence="5">Aryldialkylphosphatase</fullName>
    </submittedName>
</protein>
<name>A0A444PRC0_9MICO</name>
<comment type="caution">
    <text evidence="5">The sequence shown here is derived from an EMBL/GenBank/DDBJ whole genome shotgun (WGS) entry which is preliminary data.</text>
</comment>
<dbReference type="OrthoDB" id="9795018at2"/>
<accession>A0A444PRC0</accession>
<dbReference type="PROSITE" id="PS51347">
    <property type="entry name" value="PHOSPHOTRIESTERASE_2"/>
    <property type="match status" value="1"/>
</dbReference>
<dbReference type="GO" id="GO:0008270">
    <property type="term" value="F:zinc ion binding"/>
    <property type="evidence" value="ECO:0007669"/>
    <property type="project" value="InterPro"/>
</dbReference>
<dbReference type="PIRSF" id="PIRSF016839">
    <property type="entry name" value="PhP"/>
    <property type="match status" value="1"/>
</dbReference>
<dbReference type="GO" id="GO:0016787">
    <property type="term" value="F:hydrolase activity"/>
    <property type="evidence" value="ECO:0007669"/>
    <property type="project" value="UniProtKB-KW"/>
</dbReference>
<dbReference type="SUPFAM" id="SSF51556">
    <property type="entry name" value="Metallo-dependent hydrolases"/>
    <property type="match status" value="1"/>
</dbReference>
<evidence type="ECO:0000256" key="3">
    <source>
        <dbReference type="PIRSR" id="PIRSR601559-50"/>
    </source>
</evidence>
<proteinExistence type="inferred from homology"/>
<feature type="modified residue" description="N6-carboxylysine" evidence="3 4">
    <location>
        <position position="136"/>
    </location>
</feature>
<dbReference type="PANTHER" id="PTHR10819">
    <property type="entry name" value="PHOSPHOTRIESTERASE-RELATED"/>
    <property type="match status" value="1"/>
</dbReference>
<dbReference type="RefSeq" id="WP_128495267.1">
    <property type="nucleotide sequence ID" value="NZ_RZNB01000004.1"/>
</dbReference>
<dbReference type="Pfam" id="PF02126">
    <property type="entry name" value="PTE"/>
    <property type="match status" value="1"/>
</dbReference>
<dbReference type="Proteomes" id="UP000288547">
    <property type="component" value="Unassembled WGS sequence"/>
</dbReference>